<organism evidence="3">
    <name type="scientific">Anisakis simplex</name>
    <name type="common">Herring worm</name>
    <dbReference type="NCBI Taxonomy" id="6269"/>
    <lineage>
        <taxon>Eukaryota</taxon>
        <taxon>Metazoa</taxon>
        <taxon>Ecdysozoa</taxon>
        <taxon>Nematoda</taxon>
        <taxon>Chromadorea</taxon>
        <taxon>Rhabditida</taxon>
        <taxon>Spirurina</taxon>
        <taxon>Ascaridomorpha</taxon>
        <taxon>Ascaridoidea</taxon>
        <taxon>Anisakidae</taxon>
        <taxon>Anisakis</taxon>
        <taxon>Anisakis simplex complex</taxon>
    </lineage>
</organism>
<dbReference type="WBParaSite" id="ASIM_0002122701-mRNA-1">
    <property type="protein sequence ID" value="ASIM_0002122701-mRNA-1"/>
    <property type="gene ID" value="ASIM_0002122701"/>
</dbReference>
<dbReference type="Proteomes" id="UP000267096">
    <property type="component" value="Unassembled WGS sequence"/>
</dbReference>
<reference evidence="1 2" key="2">
    <citation type="submission" date="2018-11" db="EMBL/GenBank/DDBJ databases">
        <authorList>
            <consortium name="Pathogen Informatics"/>
        </authorList>
    </citation>
    <scope>NUCLEOTIDE SEQUENCE [LARGE SCALE GENOMIC DNA]</scope>
</reference>
<evidence type="ECO:0000313" key="1">
    <source>
        <dbReference type="EMBL" id="VDK78268.1"/>
    </source>
</evidence>
<dbReference type="OrthoDB" id="266138at2759"/>
<gene>
    <name evidence="1" type="ORF">ASIM_LOCUS20601</name>
</gene>
<dbReference type="AlphaFoldDB" id="A0A0M3KJQ2"/>
<sequence length="125" mass="13820">MLVTTTQVATTANSLKARYHKYLECLCNANGIDIGTLKANANQIELLEMYFGGMPVMVGMKHFTSLKILRIFAQDIVSLKPLVEVSSTLEELWICEGKLKVIEPTSCCGFSSPVQRFSNGLTDNE</sequence>
<keyword evidence="2" id="KW-1185">Reference proteome</keyword>
<dbReference type="EMBL" id="UYRR01040071">
    <property type="protein sequence ID" value="VDK78268.1"/>
    <property type="molecule type" value="Genomic_DNA"/>
</dbReference>
<protein>
    <submittedName>
        <fullName evidence="3">Recep_L_domain domain-containing protein</fullName>
    </submittedName>
</protein>
<evidence type="ECO:0000313" key="2">
    <source>
        <dbReference type="Proteomes" id="UP000267096"/>
    </source>
</evidence>
<proteinExistence type="predicted"/>
<accession>A0A0M3KJQ2</accession>
<name>A0A0M3KJQ2_ANISI</name>
<evidence type="ECO:0000313" key="3">
    <source>
        <dbReference type="WBParaSite" id="ASIM_0002122701-mRNA-1"/>
    </source>
</evidence>
<reference evidence="3" key="1">
    <citation type="submission" date="2017-02" db="UniProtKB">
        <authorList>
            <consortium name="WormBaseParasite"/>
        </authorList>
    </citation>
    <scope>IDENTIFICATION</scope>
</reference>